<dbReference type="AlphaFoldDB" id="A0A087UE86"/>
<gene>
    <name evidence="1" type="ORF">X975_22643</name>
</gene>
<sequence>MAEDSSLQLNVHLEILQNENSLLCEEEIKNFVAKWLLSQSNLTHKNVITVFDDQNLEEH</sequence>
<accession>A0A087UE86</accession>
<protein>
    <submittedName>
        <fullName evidence="1">Uncharacterized protein</fullName>
    </submittedName>
</protein>
<proteinExistence type="predicted"/>
<reference evidence="1 2" key="1">
    <citation type="submission" date="2013-11" db="EMBL/GenBank/DDBJ databases">
        <title>Genome sequencing of Stegodyphus mimosarum.</title>
        <authorList>
            <person name="Bechsgaard J."/>
        </authorList>
    </citation>
    <scope>NUCLEOTIDE SEQUENCE [LARGE SCALE GENOMIC DNA]</scope>
</reference>
<evidence type="ECO:0000313" key="2">
    <source>
        <dbReference type="Proteomes" id="UP000054359"/>
    </source>
</evidence>
<name>A0A087UE86_STEMI</name>
<organism evidence="1 2">
    <name type="scientific">Stegodyphus mimosarum</name>
    <name type="common">African social velvet spider</name>
    <dbReference type="NCBI Taxonomy" id="407821"/>
    <lineage>
        <taxon>Eukaryota</taxon>
        <taxon>Metazoa</taxon>
        <taxon>Ecdysozoa</taxon>
        <taxon>Arthropoda</taxon>
        <taxon>Chelicerata</taxon>
        <taxon>Arachnida</taxon>
        <taxon>Araneae</taxon>
        <taxon>Araneomorphae</taxon>
        <taxon>Entelegynae</taxon>
        <taxon>Eresoidea</taxon>
        <taxon>Eresidae</taxon>
        <taxon>Stegodyphus</taxon>
    </lineage>
</organism>
<feature type="non-terminal residue" evidence="1">
    <location>
        <position position="59"/>
    </location>
</feature>
<dbReference type="Pfam" id="PF23563">
    <property type="entry name" value="TRIP13_N"/>
    <property type="match status" value="1"/>
</dbReference>
<dbReference type="Proteomes" id="UP000054359">
    <property type="component" value="Unassembled WGS sequence"/>
</dbReference>
<keyword evidence="2" id="KW-1185">Reference proteome</keyword>
<dbReference type="EMBL" id="KK119418">
    <property type="protein sequence ID" value="KFM75675.1"/>
    <property type="molecule type" value="Genomic_DNA"/>
</dbReference>
<evidence type="ECO:0000313" key="1">
    <source>
        <dbReference type="EMBL" id="KFM75675.1"/>
    </source>
</evidence>